<dbReference type="PANTHER" id="PTHR43158">
    <property type="entry name" value="SKFA PEPTIDE EXPORT ATP-BINDING PROTEIN SKFE"/>
    <property type="match status" value="1"/>
</dbReference>
<dbReference type="InterPro" id="IPR027417">
    <property type="entry name" value="P-loop_NTPase"/>
</dbReference>
<dbReference type="EMBL" id="BAAAZO010000004">
    <property type="protein sequence ID" value="GAA3611613.1"/>
    <property type="molecule type" value="Genomic_DNA"/>
</dbReference>
<keyword evidence="1" id="KW-0547">Nucleotide-binding</keyword>
<dbReference type="InterPro" id="IPR003439">
    <property type="entry name" value="ABC_transporter-like_ATP-bd"/>
</dbReference>
<dbReference type="Pfam" id="PF00005">
    <property type="entry name" value="ABC_tran"/>
    <property type="match status" value="1"/>
</dbReference>
<evidence type="ECO:0000256" key="2">
    <source>
        <dbReference type="ARBA" id="ARBA00022840"/>
    </source>
</evidence>
<name>A0ABP6ZLI0_9ACTN</name>
<keyword evidence="2 4" id="KW-0067">ATP-binding</keyword>
<sequence length="335" mass="35808">MRFVVTGDGADGLGRVRAVREHGRAPGGETGGPWQQEHPPSLKLHLAGNGKVIIVLMAGPGGAPGRECHRVVLMADVLDLDGVTIMRGGNALLDDVSWEVSEGERWVVLGPNGAGKTTLLQVAAARMHPTKGSATILGETLGGTDVFELRPRIGLASAALAERIPAEELVRDVVLTAAYAISGRWREEYDTLDHGRAKDLLAAFGVGHLADRTFGTLSEGERKRVQLARSLMTDPELVLLDEPAAGLDLGSRETLVRDLAELAGDKKSPVLVLVTHHVEEIPPGFTHVLMLQAGKTVVAGPIDETLTGENLSTTFDVPLNVRRNAQRWSAVLRQE</sequence>
<accession>A0ABP6ZLI0</accession>
<dbReference type="SMART" id="SM00382">
    <property type="entry name" value="AAA"/>
    <property type="match status" value="1"/>
</dbReference>
<dbReference type="PANTHER" id="PTHR43158:SF2">
    <property type="entry name" value="SKFA PEPTIDE EXPORT ATP-BINDING PROTEIN SKFE"/>
    <property type="match status" value="1"/>
</dbReference>
<dbReference type="GO" id="GO:0005524">
    <property type="term" value="F:ATP binding"/>
    <property type="evidence" value="ECO:0007669"/>
    <property type="project" value="UniProtKB-KW"/>
</dbReference>
<organism evidence="4 5">
    <name type="scientific">Kineosporia mesophila</name>
    <dbReference type="NCBI Taxonomy" id="566012"/>
    <lineage>
        <taxon>Bacteria</taxon>
        <taxon>Bacillati</taxon>
        <taxon>Actinomycetota</taxon>
        <taxon>Actinomycetes</taxon>
        <taxon>Kineosporiales</taxon>
        <taxon>Kineosporiaceae</taxon>
        <taxon>Kineosporia</taxon>
    </lineage>
</organism>
<evidence type="ECO:0000313" key="5">
    <source>
        <dbReference type="Proteomes" id="UP001501074"/>
    </source>
</evidence>
<dbReference type="SUPFAM" id="SSF52540">
    <property type="entry name" value="P-loop containing nucleoside triphosphate hydrolases"/>
    <property type="match status" value="1"/>
</dbReference>
<protein>
    <submittedName>
        <fullName evidence="4">ABC transporter ATP-binding protein</fullName>
    </submittedName>
</protein>
<gene>
    <name evidence="4" type="ORF">GCM10022223_29680</name>
</gene>
<keyword evidence="5" id="KW-1185">Reference proteome</keyword>
<feature type="domain" description="ABC transporter" evidence="3">
    <location>
        <begin position="78"/>
        <end position="318"/>
    </location>
</feature>
<comment type="caution">
    <text evidence="4">The sequence shown here is derived from an EMBL/GenBank/DDBJ whole genome shotgun (WGS) entry which is preliminary data.</text>
</comment>
<evidence type="ECO:0000259" key="3">
    <source>
        <dbReference type="PROSITE" id="PS50893"/>
    </source>
</evidence>
<reference evidence="5" key="1">
    <citation type="journal article" date="2019" name="Int. J. Syst. Evol. Microbiol.">
        <title>The Global Catalogue of Microorganisms (GCM) 10K type strain sequencing project: providing services to taxonomists for standard genome sequencing and annotation.</title>
        <authorList>
            <consortium name="The Broad Institute Genomics Platform"/>
            <consortium name="The Broad Institute Genome Sequencing Center for Infectious Disease"/>
            <person name="Wu L."/>
            <person name="Ma J."/>
        </authorList>
    </citation>
    <scope>NUCLEOTIDE SEQUENCE [LARGE SCALE GENOMIC DNA]</scope>
    <source>
        <strain evidence="5">JCM 16902</strain>
    </source>
</reference>
<dbReference type="PROSITE" id="PS50893">
    <property type="entry name" value="ABC_TRANSPORTER_2"/>
    <property type="match status" value="1"/>
</dbReference>
<proteinExistence type="predicted"/>
<evidence type="ECO:0000256" key="1">
    <source>
        <dbReference type="ARBA" id="ARBA00022741"/>
    </source>
</evidence>
<dbReference type="InterPro" id="IPR003593">
    <property type="entry name" value="AAA+_ATPase"/>
</dbReference>
<dbReference type="Proteomes" id="UP001501074">
    <property type="component" value="Unassembled WGS sequence"/>
</dbReference>
<evidence type="ECO:0000313" key="4">
    <source>
        <dbReference type="EMBL" id="GAA3611613.1"/>
    </source>
</evidence>
<dbReference type="Gene3D" id="3.40.50.300">
    <property type="entry name" value="P-loop containing nucleotide triphosphate hydrolases"/>
    <property type="match status" value="1"/>
</dbReference>